<organism evidence="9 10">
    <name type="scientific">Paenibacillus antibioticophila</name>
    <dbReference type="NCBI Taxonomy" id="1274374"/>
    <lineage>
        <taxon>Bacteria</taxon>
        <taxon>Bacillati</taxon>
        <taxon>Bacillota</taxon>
        <taxon>Bacilli</taxon>
        <taxon>Bacillales</taxon>
        <taxon>Paenibacillaceae</taxon>
        <taxon>Paenibacillus</taxon>
    </lineage>
</organism>
<dbReference type="RefSeq" id="WP_044477578.1">
    <property type="nucleotide sequence ID" value="NZ_BORR01000013.1"/>
</dbReference>
<dbReference type="SMART" id="SM00014">
    <property type="entry name" value="acidPPc"/>
    <property type="match status" value="1"/>
</dbReference>
<dbReference type="GO" id="GO:0005886">
    <property type="term" value="C:plasma membrane"/>
    <property type="evidence" value="ECO:0007669"/>
    <property type="project" value="UniProtKB-SubCell"/>
</dbReference>
<dbReference type="Gene3D" id="1.20.144.10">
    <property type="entry name" value="Phosphatidic acid phosphatase type 2/haloperoxidase"/>
    <property type="match status" value="1"/>
</dbReference>
<evidence type="ECO:0000256" key="2">
    <source>
        <dbReference type="ARBA" id="ARBA00022475"/>
    </source>
</evidence>
<evidence type="ECO:0000313" key="10">
    <source>
        <dbReference type="Proteomes" id="UP000681162"/>
    </source>
</evidence>
<reference evidence="9 10" key="1">
    <citation type="submission" date="2021-03" db="EMBL/GenBank/DDBJ databases">
        <title>Antimicrobial resistance genes in bacteria isolated from Japanese honey, and their potential for conferring macrolide and lincosamide resistance in the American foulbrood pathogen Paenibacillus larvae.</title>
        <authorList>
            <person name="Okamoto M."/>
            <person name="Kumagai M."/>
            <person name="Kanamori H."/>
            <person name="Takamatsu D."/>
        </authorList>
    </citation>
    <scope>NUCLEOTIDE SEQUENCE [LARGE SCALE GENOMIC DNA]</scope>
    <source>
        <strain evidence="9 10">J41TS12</strain>
    </source>
</reference>
<protein>
    <submittedName>
        <fullName evidence="9">Phosphatidylglycerophosphatase B</fullName>
    </submittedName>
</protein>
<dbReference type="SUPFAM" id="SSF48317">
    <property type="entry name" value="Acid phosphatase/Vanadium-dependent haloperoxidase"/>
    <property type="match status" value="1"/>
</dbReference>
<sequence length="176" mass="19376">MTRLFQKLVELDQRLFVGINGRLHRSFLNFWLYHLTHLGGAWFTILSTLAIWYFAPSPVWSRTGLQAFAALAASHIPVALAKKIYPRVRPYLTLPGTNTFRNPLTDHSFPSGHTTAIFSITVPFISTQPLLALILAPIAVIVGISRIYLGLHYPSDVLAGGIIGSAVALSTVALWP</sequence>
<feature type="transmembrane region" description="Helical" evidence="7">
    <location>
        <begin position="130"/>
        <end position="151"/>
    </location>
</feature>
<evidence type="ECO:0000256" key="3">
    <source>
        <dbReference type="ARBA" id="ARBA00022692"/>
    </source>
</evidence>
<evidence type="ECO:0000256" key="7">
    <source>
        <dbReference type="SAM" id="Phobius"/>
    </source>
</evidence>
<keyword evidence="5 7" id="KW-1133">Transmembrane helix</keyword>
<dbReference type="PANTHER" id="PTHR14969:SF62">
    <property type="entry name" value="DECAPRENYLPHOSPHORYL-5-PHOSPHORIBOSE PHOSPHATASE RV3807C-RELATED"/>
    <property type="match status" value="1"/>
</dbReference>
<dbReference type="Proteomes" id="UP000681162">
    <property type="component" value="Unassembled WGS sequence"/>
</dbReference>
<dbReference type="PANTHER" id="PTHR14969">
    <property type="entry name" value="SPHINGOSINE-1-PHOSPHATE PHOSPHOHYDROLASE"/>
    <property type="match status" value="1"/>
</dbReference>
<dbReference type="EMBL" id="BORR01000013">
    <property type="protein sequence ID" value="GIO38543.1"/>
    <property type="molecule type" value="Genomic_DNA"/>
</dbReference>
<comment type="subcellular location">
    <subcellularLocation>
        <location evidence="1">Cell membrane</location>
        <topology evidence="1">Multi-pass membrane protein</topology>
    </subcellularLocation>
</comment>
<feature type="domain" description="Phosphatidic acid phosphatase type 2/haloperoxidase" evidence="8">
    <location>
        <begin position="63"/>
        <end position="172"/>
    </location>
</feature>
<name>A0A919XVS3_9BACL</name>
<feature type="transmembrane region" description="Helical" evidence="7">
    <location>
        <begin position="157"/>
        <end position="175"/>
    </location>
</feature>
<keyword evidence="2" id="KW-1003">Cell membrane</keyword>
<accession>A0A919XVS3</accession>
<dbReference type="GO" id="GO:0016787">
    <property type="term" value="F:hydrolase activity"/>
    <property type="evidence" value="ECO:0007669"/>
    <property type="project" value="UniProtKB-KW"/>
</dbReference>
<keyword evidence="10" id="KW-1185">Reference proteome</keyword>
<comment type="caution">
    <text evidence="9">The sequence shown here is derived from an EMBL/GenBank/DDBJ whole genome shotgun (WGS) entry which is preliminary data.</text>
</comment>
<keyword evidence="3 7" id="KW-0812">Transmembrane</keyword>
<feature type="transmembrane region" description="Helical" evidence="7">
    <location>
        <begin position="30"/>
        <end position="55"/>
    </location>
</feature>
<dbReference type="InterPro" id="IPR000326">
    <property type="entry name" value="PAP2/HPO"/>
</dbReference>
<gene>
    <name evidence="9" type="ORF">J41TS12_34040</name>
</gene>
<evidence type="ECO:0000259" key="8">
    <source>
        <dbReference type="SMART" id="SM00014"/>
    </source>
</evidence>
<keyword evidence="4" id="KW-0378">Hydrolase</keyword>
<keyword evidence="6 7" id="KW-0472">Membrane</keyword>
<dbReference type="Pfam" id="PF01569">
    <property type="entry name" value="PAP2"/>
    <property type="match status" value="1"/>
</dbReference>
<proteinExistence type="predicted"/>
<dbReference type="AlphaFoldDB" id="A0A919XVS3"/>
<evidence type="ECO:0000256" key="6">
    <source>
        <dbReference type="ARBA" id="ARBA00023136"/>
    </source>
</evidence>
<evidence type="ECO:0000256" key="5">
    <source>
        <dbReference type="ARBA" id="ARBA00022989"/>
    </source>
</evidence>
<evidence type="ECO:0000256" key="4">
    <source>
        <dbReference type="ARBA" id="ARBA00022801"/>
    </source>
</evidence>
<evidence type="ECO:0000313" key="9">
    <source>
        <dbReference type="EMBL" id="GIO38543.1"/>
    </source>
</evidence>
<dbReference type="OrthoDB" id="9789113at2"/>
<evidence type="ECO:0000256" key="1">
    <source>
        <dbReference type="ARBA" id="ARBA00004651"/>
    </source>
</evidence>
<dbReference type="InterPro" id="IPR036938">
    <property type="entry name" value="PAP2/HPO_sf"/>
</dbReference>